<dbReference type="STRING" id="378753.KRH_18320"/>
<name>B2GFP1_KOCRD</name>
<keyword evidence="2" id="KW-0472">Membrane</keyword>
<proteinExistence type="predicted"/>
<evidence type="ECO:0000313" key="3">
    <source>
        <dbReference type="EMBL" id="BAG30179.1"/>
    </source>
</evidence>
<dbReference type="Proteomes" id="UP000008838">
    <property type="component" value="Chromosome"/>
</dbReference>
<reference evidence="3 4" key="1">
    <citation type="journal article" date="2008" name="J. Bacteriol.">
        <title>Complete genome sequence of the soil actinomycete Kocuria rhizophila.</title>
        <authorList>
            <person name="Takarada H."/>
            <person name="Sekine M."/>
            <person name="Kosugi H."/>
            <person name="Matsuo Y."/>
            <person name="Fujisawa T."/>
            <person name="Omata S."/>
            <person name="Kishi E."/>
            <person name="Shimizu A."/>
            <person name="Tsukatani N."/>
            <person name="Tanikawa S."/>
            <person name="Fujita N."/>
            <person name="Harayama S."/>
        </authorList>
    </citation>
    <scope>NUCLEOTIDE SEQUENCE [LARGE SCALE GENOMIC DNA]</scope>
    <source>
        <strain evidence="4">ATCC 9341 / DSM 348 / NBRC 103217 / DC2201</strain>
    </source>
</reference>
<keyword evidence="2" id="KW-0812">Transmembrane</keyword>
<accession>B2GFP1</accession>
<feature type="region of interest" description="Disordered" evidence="1">
    <location>
        <begin position="1"/>
        <end position="23"/>
    </location>
</feature>
<dbReference type="KEGG" id="krh:KRH_18320"/>
<dbReference type="RefSeq" id="WP_012398900.1">
    <property type="nucleotide sequence ID" value="NC_010617.1"/>
</dbReference>
<feature type="transmembrane region" description="Helical" evidence="2">
    <location>
        <begin position="28"/>
        <end position="50"/>
    </location>
</feature>
<evidence type="ECO:0000256" key="2">
    <source>
        <dbReference type="SAM" id="Phobius"/>
    </source>
</evidence>
<keyword evidence="2" id="KW-1133">Transmembrane helix</keyword>
<dbReference type="HOGENOM" id="CLU_2450700_0_0_11"/>
<feature type="transmembrane region" description="Helical" evidence="2">
    <location>
        <begin position="56"/>
        <end position="80"/>
    </location>
</feature>
<feature type="compositionally biased region" description="Low complexity" evidence="1">
    <location>
        <begin position="1"/>
        <end position="21"/>
    </location>
</feature>
<evidence type="ECO:0000256" key="1">
    <source>
        <dbReference type="SAM" id="MobiDB-lite"/>
    </source>
</evidence>
<dbReference type="EMBL" id="AP009152">
    <property type="protein sequence ID" value="BAG30179.1"/>
    <property type="molecule type" value="Genomic_DNA"/>
</dbReference>
<dbReference type="eggNOG" id="ENOG5031RH8">
    <property type="taxonomic scope" value="Bacteria"/>
</dbReference>
<dbReference type="AlphaFoldDB" id="B2GFP1"/>
<evidence type="ECO:0000313" key="4">
    <source>
        <dbReference type="Proteomes" id="UP000008838"/>
    </source>
</evidence>
<sequence length="89" mass="9062">MPESTAPTTPATSSPGAARTPGRGIPPLLTVALVLAGLSALCLVAVLVAAAGGHVLWRGVTLFPAVVLPVAFLLVCLQLLRGARRRSVR</sequence>
<keyword evidence="4" id="KW-1185">Reference proteome</keyword>
<gene>
    <name evidence="3" type="ordered locus">KRH_18320</name>
</gene>
<protein>
    <submittedName>
        <fullName evidence="3">Hypothetical membrane protein</fullName>
    </submittedName>
</protein>
<organism evidence="3 4">
    <name type="scientific">Kocuria rhizophila (strain ATCC 9341 / DSM 348 / NBRC 103217 / DC2201)</name>
    <dbReference type="NCBI Taxonomy" id="378753"/>
    <lineage>
        <taxon>Bacteria</taxon>
        <taxon>Bacillati</taxon>
        <taxon>Actinomycetota</taxon>
        <taxon>Actinomycetes</taxon>
        <taxon>Micrococcales</taxon>
        <taxon>Micrococcaceae</taxon>
        <taxon>Kocuria</taxon>
    </lineage>
</organism>